<dbReference type="Gene3D" id="3.10.280.10">
    <property type="entry name" value="Mitochondrial glycoprotein"/>
    <property type="match status" value="1"/>
</dbReference>
<evidence type="ECO:0000256" key="1">
    <source>
        <dbReference type="ARBA" id="ARBA00005457"/>
    </source>
</evidence>
<dbReference type="SUPFAM" id="SSF54529">
    <property type="entry name" value="Mitochondrial glycoprotein MAM33-like"/>
    <property type="match status" value="1"/>
</dbReference>
<accession>A0A2H8TDU7</accession>
<gene>
    <name evidence="2" type="primary">C1QBP</name>
</gene>
<dbReference type="AlphaFoldDB" id="A0A2H8TDU7"/>
<sequence>MNTLIRSLRSSLKISNVVVNNCTRNLSIVSMAPVYRSMWFATKKLDQMRPFNVRLAHSSVEKELQQFLDNEIKSEEQTSDKTHLPKTFEGFKLSADGAEVELTKETSNETIAIKFNINHSVTEEETEGVDKVVLRSKPDFEIDITRGDVILGFNCSYANNFDNTELDESNDEVFHIDEVTIYENKYSDNKYALAGDTLDADLYDLLKTFLAEKGISNTFIENISDLSTQYEQKVYIKFLNDLRNFF</sequence>
<dbReference type="InterPro" id="IPR036561">
    <property type="entry name" value="MAM33_sf"/>
</dbReference>
<organism evidence="2">
    <name type="scientific">Melanaphis sacchari</name>
    <dbReference type="NCBI Taxonomy" id="742174"/>
    <lineage>
        <taxon>Eukaryota</taxon>
        <taxon>Metazoa</taxon>
        <taxon>Ecdysozoa</taxon>
        <taxon>Arthropoda</taxon>
        <taxon>Hexapoda</taxon>
        <taxon>Insecta</taxon>
        <taxon>Pterygota</taxon>
        <taxon>Neoptera</taxon>
        <taxon>Paraneoptera</taxon>
        <taxon>Hemiptera</taxon>
        <taxon>Sternorrhyncha</taxon>
        <taxon>Aphidomorpha</taxon>
        <taxon>Aphidoidea</taxon>
        <taxon>Aphididae</taxon>
        <taxon>Aphidini</taxon>
        <taxon>Melanaphis</taxon>
    </lineage>
</organism>
<dbReference type="EMBL" id="GFXV01000464">
    <property type="protein sequence ID" value="MBW12269.1"/>
    <property type="molecule type" value="Transcribed_RNA"/>
</dbReference>
<dbReference type="OrthoDB" id="278212at2759"/>
<evidence type="ECO:0000313" key="2">
    <source>
        <dbReference type="EMBL" id="MBW12269.1"/>
    </source>
</evidence>
<dbReference type="InterPro" id="IPR003428">
    <property type="entry name" value="MAM33"/>
</dbReference>
<dbReference type="GO" id="GO:0005759">
    <property type="term" value="C:mitochondrial matrix"/>
    <property type="evidence" value="ECO:0007669"/>
    <property type="project" value="InterPro"/>
</dbReference>
<protein>
    <submittedName>
        <fullName evidence="2">Complement component 1 Q subcomponent-binding protein, mitochondrial</fullName>
    </submittedName>
</protein>
<dbReference type="Pfam" id="PF02330">
    <property type="entry name" value="MAM33"/>
    <property type="match status" value="1"/>
</dbReference>
<dbReference type="PANTHER" id="PTHR10826">
    <property type="entry name" value="COMPLEMENT COMPONENT 1"/>
    <property type="match status" value="1"/>
</dbReference>
<reference evidence="2" key="1">
    <citation type="submission" date="2017-10" db="EMBL/GenBank/DDBJ databases">
        <title>Transcriptome Assembly of Sugarcane Aphid Adults.</title>
        <authorList>
            <person name="Scully E.D."/>
            <person name="Palmer N.A."/>
            <person name="Geib S.M."/>
            <person name="Sarath G."/>
            <person name="Sattler S.E."/>
        </authorList>
    </citation>
    <scope>NUCLEOTIDE SEQUENCE</scope>
    <source>
        <tissue evidence="2">Whole body</tissue>
    </source>
</reference>
<proteinExistence type="inferred from homology"/>
<dbReference type="GO" id="GO:0042256">
    <property type="term" value="P:cytosolic ribosome assembly"/>
    <property type="evidence" value="ECO:0007669"/>
    <property type="project" value="TreeGrafter"/>
</dbReference>
<comment type="similarity">
    <text evidence="1">Belongs to the MAM33 family.</text>
</comment>
<dbReference type="PANTHER" id="PTHR10826:SF1">
    <property type="entry name" value="COMPLEMENT COMPONENT 1 Q SUBCOMPONENT-BINDING PROTEIN, MITOCHONDRIAL"/>
    <property type="match status" value="1"/>
</dbReference>
<name>A0A2H8TDU7_9HEMI</name>